<dbReference type="EMBL" id="WUBL01000074">
    <property type="protein sequence ID" value="KAF2967076.1"/>
    <property type="molecule type" value="Genomic_DNA"/>
</dbReference>
<protein>
    <submittedName>
        <fullName evidence="1">Uncharacterized protein</fullName>
    </submittedName>
</protein>
<gene>
    <name evidence="1" type="ORF">GQX73_g6492</name>
</gene>
<evidence type="ECO:0000313" key="1">
    <source>
        <dbReference type="EMBL" id="KAF2967076.1"/>
    </source>
</evidence>
<name>A0A7C8N308_9PEZI</name>
<dbReference type="OrthoDB" id="5227693at2759"/>
<proteinExistence type="predicted"/>
<keyword evidence="2" id="KW-1185">Reference proteome</keyword>
<accession>A0A7C8N308</accession>
<dbReference type="Proteomes" id="UP000481858">
    <property type="component" value="Unassembled WGS sequence"/>
</dbReference>
<dbReference type="InParanoid" id="A0A7C8N308"/>
<organism evidence="1 2">
    <name type="scientific">Xylaria multiplex</name>
    <dbReference type="NCBI Taxonomy" id="323545"/>
    <lineage>
        <taxon>Eukaryota</taxon>
        <taxon>Fungi</taxon>
        <taxon>Dikarya</taxon>
        <taxon>Ascomycota</taxon>
        <taxon>Pezizomycotina</taxon>
        <taxon>Sordariomycetes</taxon>
        <taxon>Xylariomycetidae</taxon>
        <taxon>Xylariales</taxon>
        <taxon>Xylariaceae</taxon>
        <taxon>Xylaria</taxon>
    </lineage>
</organism>
<sequence length="227" mass="25671">MSRPASYDKDLWTEDAHWACLIASSDIHPWEILINGERWEGKIRLIGFVDVFFLMCYSAEARFEKGIIVYKNDDAIRDTLDRAKVDPNKIGLKVVNENERENDPNVPKRYFSFASDMINYTIESLGHNVGLGSKYPKSSLINYKITMLKSKNPAMKKRIRRGIAQHSLLDLVYDAFRLGVVSHAEMISQLLGTLYTGNTMDDTMRKYVEILATSSQPGGVALSNEGA</sequence>
<evidence type="ECO:0000313" key="2">
    <source>
        <dbReference type="Proteomes" id="UP000481858"/>
    </source>
</evidence>
<reference evidence="1 2" key="1">
    <citation type="submission" date="2019-12" db="EMBL/GenBank/DDBJ databases">
        <title>Draft genome sequence of the ascomycete Xylaria multiplex DSM 110363.</title>
        <authorList>
            <person name="Buettner E."/>
            <person name="Kellner H."/>
        </authorList>
    </citation>
    <scope>NUCLEOTIDE SEQUENCE [LARGE SCALE GENOMIC DNA]</scope>
    <source>
        <strain evidence="1 2">DSM 110363</strain>
    </source>
</reference>
<comment type="caution">
    <text evidence="1">The sequence shown here is derived from an EMBL/GenBank/DDBJ whole genome shotgun (WGS) entry which is preliminary data.</text>
</comment>
<dbReference type="AlphaFoldDB" id="A0A7C8N308"/>